<evidence type="ECO:0000256" key="3">
    <source>
        <dbReference type="ARBA" id="ARBA00023239"/>
    </source>
</evidence>
<sequence length="94" mass="10555">MRLSEAEVRERLKGLPGWTYTGGRIEKRYPFRAFTDGLAFVNRVAAIAEALDHHPDVLLQYGSVTLMCTTHSEKGVTEKDFELAARCELALAEE</sequence>
<comment type="catalytic activity">
    <reaction evidence="1 4">
        <text>(4aS,6R)-4a-hydroxy-L-erythro-5,6,7,8-tetrahydrobiopterin = (6R)-L-erythro-6,7-dihydrobiopterin + H2O</text>
        <dbReference type="Rhea" id="RHEA:11920"/>
        <dbReference type="ChEBI" id="CHEBI:15377"/>
        <dbReference type="ChEBI" id="CHEBI:15642"/>
        <dbReference type="ChEBI" id="CHEBI:43120"/>
        <dbReference type="EC" id="4.2.1.96"/>
    </reaction>
</comment>
<proteinExistence type="inferred from homology"/>
<evidence type="ECO:0000313" key="6">
    <source>
        <dbReference type="Proteomes" id="UP001163687"/>
    </source>
</evidence>
<reference evidence="5" key="1">
    <citation type="submission" date="2022-03" db="EMBL/GenBank/DDBJ databases">
        <title>Complete genome sequence of Caldinitratiruptor microaerophilus.</title>
        <authorList>
            <person name="Mukaiyama R."/>
            <person name="Nishiyama T."/>
            <person name="Ueda K."/>
        </authorList>
    </citation>
    <scope>NUCLEOTIDE SEQUENCE</scope>
    <source>
        <strain evidence="5">JCM 16183</strain>
    </source>
</reference>
<evidence type="ECO:0000313" key="5">
    <source>
        <dbReference type="EMBL" id="BDG59992.1"/>
    </source>
</evidence>
<dbReference type="EMBL" id="AP025628">
    <property type="protein sequence ID" value="BDG59992.1"/>
    <property type="molecule type" value="Genomic_DNA"/>
</dbReference>
<dbReference type="Proteomes" id="UP001163687">
    <property type="component" value="Chromosome"/>
</dbReference>
<dbReference type="KEGG" id="cmic:caldi_10820"/>
<dbReference type="GO" id="GO:0006729">
    <property type="term" value="P:tetrahydrobiopterin biosynthetic process"/>
    <property type="evidence" value="ECO:0007669"/>
    <property type="project" value="InterPro"/>
</dbReference>
<evidence type="ECO:0000256" key="2">
    <source>
        <dbReference type="ARBA" id="ARBA00006472"/>
    </source>
</evidence>
<dbReference type="PANTHER" id="PTHR12599:SF0">
    <property type="entry name" value="PTERIN-4-ALPHA-CARBINOLAMINE DEHYDRATASE"/>
    <property type="match status" value="1"/>
</dbReference>
<comment type="similarity">
    <text evidence="2 4">Belongs to the pterin-4-alpha-carbinolamine dehydratase family.</text>
</comment>
<keyword evidence="3 4" id="KW-0456">Lyase</keyword>
<dbReference type="EC" id="4.2.1.96" evidence="4"/>
<accession>A0AA35CJ25</accession>
<dbReference type="Pfam" id="PF01329">
    <property type="entry name" value="Pterin_4a"/>
    <property type="match status" value="1"/>
</dbReference>
<name>A0AA35CJ25_9FIRM</name>
<dbReference type="InterPro" id="IPR001533">
    <property type="entry name" value="Pterin_deHydtase"/>
</dbReference>
<dbReference type="SUPFAM" id="SSF55248">
    <property type="entry name" value="PCD-like"/>
    <property type="match status" value="1"/>
</dbReference>
<evidence type="ECO:0000256" key="4">
    <source>
        <dbReference type="HAMAP-Rule" id="MF_00434"/>
    </source>
</evidence>
<protein>
    <recommendedName>
        <fullName evidence="4">Putative pterin-4-alpha-carbinolamine dehydratase</fullName>
        <shortName evidence="4">PHS</shortName>
        <ecNumber evidence="4">4.2.1.96</ecNumber>
    </recommendedName>
    <alternativeName>
        <fullName evidence="4">4-alpha-hydroxy-tetrahydropterin dehydratase</fullName>
    </alternativeName>
    <alternativeName>
        <fullName evidence="4">Pterin carbinolamine dehydratase</fullName>
        <shortName evidence="4">PCD</shortName>
    </alternativeName>
</protein>
<dbReference type="NCBIfam" id="NF002017">
    <property type="entry name" value="PRK00823.1-2"/>
    <property type="match status" value="1"/>
</dbReference>
<dbReference type="PANTHER" id="PTHR12599">
    <property type="entry name" value="PTERIN-4-ALPHA-CARBINOLAMINE DEHYDRATASE"/>
    <property type="match status" value="1"/>
</dbReference>
<evidence type="ECO:0000256" key="1">
    <source>
        <dbReference type="ARBA" id="ARBA00001554"/>
    </source>
</evidence>
<dbReference type="CDD" id="cd00488">
    <property type="entry name" value="PCD_DCoH"/>
    <property type="match status" value="1"/>
</dbReference>
<dbReference type="HAMAP" id="MF_00434">
    <property type="entry name" value="Pterin_4_alpha"/>
    <property type="match status" value="1"/>
</dbReference>
<keyword evidence="6" id="KW-1185">Reference proteome</keyword>
<dbReference type="RefSeq" id="WP_264844066.1">
    <property type="nucleotide sequence ID" value="NZ_AP025628.1"/>
</dbReference>
<dbReference type="GO" id="GO:0008124">
    <property type="term" value="F:4-alpha-hydroxytetrahydrobiopterin dehydratase activity"/>
    <property type="evidence" value="ECO:0007669"/>
    <property type="project" value="UniProtKB-UniRule"/>
</dbReference>
<dbReference type="Gene3D" id="3.30.1360.20">
    <property type="entry name" value="Transcriptional coactivator/pterin dehydratase"/>
    <property type="match status" value="1"/>
</dbReference>
<dbReference type="AlphaFoldDB" id="A0AA35CJ25"/>
<dbReference type="InterPro" id="IPR036428">
    <property type="entry name" value="PCD_sf"/>
</dbReference>
<gene>
    <name evidence="5" type="ORF">caldi_10820</name>
</gene>
<organism evidence="5 6">
    <name type="scientific">Caldinitratiruptor microaerophilus</name>
    <dbReference type="NCBI Taxonomy" id="671077"/>
    <lineage>
        <taxon>Bacteria</taxon>
        <taxon>Bacillati</taxon>
        <taxon>Bacillota</taxon>
        <taxon>Clostridia</taxon>
        <taxon>Eubacteriales</taxon>
        <taxon>Symbiobacteriaceae</taxon>
        <taxon>Caldinitratiruptor</taxon>
    </lineage>
</organism>